<sequence length="151" mass="17765">MSVFRERPKGAYIKEANLEELYVLTSHWKQDLEFYKNDLLFQKRLIDKYFIWITRDDNLEAVENIVKNIRASQAVCKDLLKQVKLHLSAIGKLLEDKDSADTKAFRIEHESLEDKIAAFIKSFRKNKKEVFKITEMVIDSEQLANVVNKTQ</sequence>
<dbReference type="EMBL" id="JBHTLI010000001">
    <property type="protein sequence ID" value="MFD1094871.1"/>
    <property type="molecule type" value="Genomic_DNA"/>
</dbReference>
<comment type="caution">
    <text evidence="1">The sequence shown here is derived from an EMBL/GenBank/DDBJ whole genome shotgun (WGS) entry which is preliminary data.</text>
</comment>
<gene>
    <name evidence="1" type="ORF">ACFQ3Q_03840</name>
</gene>
<reference evidence="2" key="1">
    <citation type="journal article" date="2019" name="Int. J. Syst. Evol. Microbiol.">
        <title>The Global Catalogue of Microorganisms (GCM) 10K type strain sequencing project: providing services to taxonomists for standard genome sequencing and annotation.</title>
        <authorList>
            <consortium name="The Broad Institute Genomics Platform"/>
            <consortium name="The Broad Institute Genome Sequencing Center for Infectious Disease"/>
            <person name="Wu L."/>
            <person name="Ma J."/>
        </authorList>
    </citation>
    <scope>NUCLEOTIDE SEQUENCE [LARGE SCALE GENOMIC DNA]</scope>
    <source>
        <strain evidence="2">CCUG 64793</strain>
    </source>
</reference>
<evidence type="ECO:0000313" key="1">
    <source>
        <dbReference type="EMBL" id="MFD1094871.1"/>
    </source>
</evidence>
<evidence type="ECO:0000313" key="2">
    <source>
        <dbReference type="Proteomes" id="UP001597131"/>
    </source>
</evidence>
<protein>
    <submittedName>
        <fullName evidence="1">Uncharacterized protein</fullName>
    </submittedName>
</protein>
<dbReference type="RefSeq" id="WP_380743092.1">
    <property type="nucleotide sequence ID" value="NZ_JBHTLI010000001.1"/>
</dbReference>
<organism evidence="1 2">
    <name type="scientific">Salegentibacter chungangensis</name>
    <dbReference type="NCBI Taxonomy" id="1335724"/>
    <lineage>
        <taxon>Bacteria</taxon>
        <taxon>Pseudomonadati</taxon>
        <taxon>Bacteroidota</taxon>
        <taxon>Flavobacteriia</taxon>
        <taxon>Flavobacteriales</taxon>
        <taxon>Flavobacteriaceae</taxon>
        <taxon>Salegentibacter</taxon>
    </lineage>
</organism>
<accession>A0ABW3NQ40</accession>
<proteinExistence type="predicted"/>
<keyword evidence="2" id="KW-1185">Reference proteome</keyword>
<dbReference type="Proteomes" id="UP001597131">
    <property type="component" value="Unassembled WGS sequence"/>
</dbReference>
<name>A0ABW3NQ40_9FLAO</name>